<keyword evidence="4" id="KW-1185">Reference proteome</keyword>
<dbReference type="InterPro" id="IPR011051">
    <property type="entry name" value="RmlC_Cupin_sf"/>
</dbReference>
<evidence type="ECO:0000259" key="2">
    <source>
        <dbReference type="Pfam" id="PF07883"/>
    </source>
</evidence>
<dbReference type="PANTHER" id="PTHR36440">
    <property type="entry name" value="PUTATIVE (AFU_ORTHOLOGUE AFUA_8G07350)-RELATED"/>
    <property type="match status" value="1"/>
</dbReference>
<feature type="region of interest" description="Disordered" evidence="1">
    <location>
        <begin position="1"/>
        <end position="20"/>
    </location>
</feature>
<dbReference type="RefSeq" id="WP_145258526.1">
    <property type="nucleotide sequence ID" value="NZ_CP036279.1"/>
</dbReference>
<dbReference type="Pfam" id="PF07883">
    <property type="entry name" value="Cupin_2"/>
    <property type="match status" value="1"/>
</dbReference>
<dbReference type="Proteomes" id="UP000317093">
    <property type="component" value="Chromosome"/>
</dbReference>
<name>A0A518B4W0_9BACT</name>
<dbReference type="KEGG" id="knv:Pan216_28790"/>
<evidence type="ECO:0000256" key="1">
    <source>
        <dbReference type="SAM" id="MobiDB-lite"/>
    </source>
</evidence>
<sequence length="156" mass="17306">MTEPASFLPQTETKVPIVQGPGEGKSVGVLGDQTTFKVLSEQTGGAYAILEQQIPAGHGPPLHVHRHETEIFYILEGEFEFTVGEKRLIVQRGTTLVAPRDIPHTFQNVSKEVGKLHLTIIPGNFANYFLEVDQQPDNDLASIRRLCAKYDVEILQ</sequence>
<dbReference type="SUPFAM" id="SSF51182">
    <property type="entry name" value="RmlC-like cupins"/>
    <property type="match status" value="1"/>
</dbReference>
<dbReference type="InterPro" id="IPR014710">
    <property type="entry name" value="RmlC-like_jellyroll"/>
</dbReference>
<dbReference type="AlphaFoldDB" id="A0A518B4W0"/>
<feature type="domain" description="Cupin type-2" evidence="2">
    <location>
        <begin position="52"/>
        <end position="116"/>
    </location>
</feature>
<evidence type="ECO:0000313" key="4">
    <source>
        <dbReference type="Proteomes" id="UP000317093"/>
    </source>
</evidence>
<dbReference type="Gene3D" id="2.60.120.10">
    <property type="entry name" value="Jelly Rolls"/>
    <property type="match status" value="1"/>
</dbReference>
<dbReference type="InterPro" id="IPR013096">
    <property type="entry name" value="Cupin_2"/>
</dbReference>
<dbReference type="InterPro" id="IPR053146">
    <property type="entry name" value="QDO-like"/>
</dbReference>
<protein>
    <submittedName>
        <fullName evidence="3">Cupin domain protein</fullName>
    </submittedName>
</protein>
<dbReference type="PANTHER" id="PTHR36440:SF1">
    <property type="entry name" value="PUTATIVE (AFU_ORTHOLOGUE AFUA_8G07350)-RELATED"/>
    <property type="match status" value="1"/>
</dbReference>
<dbReference type="EMBL" id="CP036279">
    <property type="protein sequence ID" value="QDU62013.1"/>
    <property type="molecule type" value="Genomic_DNA"/>
</dbReference>
<gene>
    <name evidence="3" type="ORF">Pan216_28790</name>
</gene>
<accession>A0A518B4W0</accession>
<proteinExistence type="predicted"/>
<dbReference type="OrthoDB" id="9794183at2"/>
<evidence type="ECO:0000313" key="3">
    <source>
        <dbReference type="EMBL" id="QDU62013.1"/>
    </source>
</evidence>
<organism evidence="3 4">
    <name type="scientific">Kolteria novifilia</name>
    <dbReference type="NCBI Taxonomy" id="2527975"/>
    <lineage>
        <taxon>Bacteria</taxon>
        <taxon>Pseudomonadati</taxon>
        <taxon>Planctomycetota</taxon>
        <taxon>Planctomycetia</taxon>
        <taxon>Kolteriales</taxon>
        <taxon>Kolteriaceae</taxon>
        <taxon>Kolteria</taxon>
    </lineage>
</organism>
<reference evidence="3 4" key="1">
    <citation type="submission" date="2019-02" db="EMBL/GenBank/DDBJ databases">
        <title>Deep-cultivation of Planctomycetes and their phenomic and genomic characterization uncovers novel biology.</title>
        <authorList>
            <person name="Wiegand S."/>
            <person name="Jogler M."/>
            <person name="Boedeker C."/>
            <person name="Pinto D."/>
            <person name="Vollmers J."/>
            <person name="Rivas-Marin E."/>
            <person name="Kohn T."/>
            <person name="Peeters S.H."/>
            <person name="Heuer A."/>
            <person name="Rast P."/>
            <person name="Oberbeckmann S."/>
            <person name="Bunk B."/>
            <person name="Jeske O."/>
            <person name="Meyerdierks A."/>
            <person name="Storesund J.E."/>
            <person name="Kallscheuer N."/>
            <person name="Luecker S."/>
            <person name="Lage O.M."/>
            <person name="Pohl T."/>
            <person name="Merkel B.J."/>
            <person name="Hornburger P."/>
            <person name="Mueller R.-W."/>
            <person name="Bruemmer F."/>
            <person name="Labrenz M."/>
            <person name="Spormann A.M."/>
            <person name="Op den Camp H."/>
            <person name="Overmann J."/>
            <person name="Amann R."/>
            <person name="Jetten M.S.M."/>
            <person name="Mascher T."/>
            <person name="Medema M.H."/>
            <person name="Devos D.P."/>
            <person name="Kaster A.-K."/>
            <person name="Ovreas L."/>
            <person name="Rohde M."/>
            <person name="Galperin M.Y."/>
            <person name="Jogler C."/>
        </authorList>
    </citation>
    <scope>NUCLEOTIDE SEQUENCE [LARGE SCALE GENOMIC DNA]</scope>
    <source>
        <strain evidence="3 4">Pan216</strain>
    </source>
</reference>